<evidence type="ECO:0000256" key="1">
    <source>
        <dbReference type="SAM" id="MobiDB-lite"/>
    </source>
</evidence>
<comment type="caution">
    <text evidence="2">The sequence shown here is derived from an EMBL/GenBank/DDBJ whole genome shotgun (WGS) entry which is preliminary data.</text>
</comment>
<reference evidence="2 3" key="1">
    <citation type="journal article" date="2024" name="G3 (Bethesda)">
        <title>Genome assembly of Hibiscus sabdariffa L. provides insights into metabolisms of medicinal natural products.</title>
        <authorList>
            <person name="Kim T."/>
        </authorList>
    </citation>
    <scope>NUCLEOTIDE SEQUENCE [LARGE SCALE GENOMIC DNA]</scope>
    <source>
        <strain evidence="2">TK-2024</strain>
        <tissue evidence="2">Old leaves</tissue>
    </source>
</reference>
<evidence type="ECO:0000313" key="2">
    <source>
        <dbReference type="EMBL" id="KAK8980314.1"/>
    </source>
</evidence>
<accession>A0ABR2NW01</accession>
<protein>
    <submittedName>
        <fullName evidence="2">Uncharacterized protein</fullName>
    </submittedName>
</protein>
<dbReference type="EMBL" id="JBBPBN010000097">
    <property type="protein sequence ID" value="KAK8980314.1"/>
    <property type="molecule type" value="Genomic_DNA"/>
</dbReference>
<sequence>MRSQPPTNLQSPDRESDDELHGRMDGCLAAEVAADSARNERRLLKVIGTVWAREAMSEARRGVDGWYGGNNIDDDGRVCGCIGLRFRVDVY</sequence>
<gene>
    <name evidence="2" type="ORF">V6N11_061525</name>
</gene>
<evidence type="ECO:0000313" key="3">
    <source>
        <dbReference type="Proteomes" id="UP001396334"/>
    </source>
</evidence>
<feature type="compositionally biased region" description="Polar residues" evidence="1">
    <location>
        <begin position="1"/>
        <end position="11"/>
    </location>
</feature>
<organism evidence="2 3">
    <name type="scientific">Hibiscus sabdariffa</name>
    <name type="common">roselle</name>
    <dbReference type="NCBI Taxonomy" id="183260"/>
    <lineage>
        <taxon>Eukaryota</taxon>
        <taxon>Viridiplantae</taxon>
        <taxon>Streptophyta</taxon>
        <taxon>Embryophyta</taxon>
        <taxon>Tracheophyta</taxon>
        <taxon>Spermatophyta</taxon>
        <taxon>Magnoliopsida</taxon>
        <taxon>eudicotyledons</taxon>
        <taxon>Gunneridae</taxon>
        <taxon>Pentapetalae</taxon>
        <taxon>rosids</taxon>
        <taxon>malvids</taxon>
        <taxon>Malvales</taxon>
        <taxon>Malvaceae</taxon>
        <taxon>Malvoideae</taxon>
        <taxon>Hibiscus</taxon>
    </lineage>
</organism>
<keyword evidence="3" id="KW-1185">Reference proteome</keyword>
<name>A0ABR2NW01_9ROSI</name>
<proteinExistence type="predicted"/>
<dbReference type="Proteomes" id="UP001396334">
    <property type="component" value="Unassembled WGS sequence"/>
</dbReference>
<feature type="region of interest" description="Disordered" evidence="1">
    <location>
        <begin position="1"/>
        <end position="22"/>
    </location>
</feature>